<gene>
    <name evidence="1" type="ORF">NDU88_000874</name>
</gene>
<proteinExistence type="predicted"/>
<comment type="caution">
    <text evidence="1">The sequence shown here is derived from an EMBL/GenBank/DDBJ whole genome shotgun (WGS) entry which is preliminary data.</text>
</comment>
<organism evidence="1 2">
    <name type="scientific">Pleurodeles waltl</name>
    <name type="common">Iberian ribbed newt</name>
    <dbReference type="NCBI Taxonomy" id="8319"/>
    <lineage>
        <taxon>Eukaryota</taxon>
        <taxon>Metazoa</taxon>
        <taxon>Chordata</taxon>
        <taxon>Craniata</taxon>
        <taxon>Vertebrata</taxon>
        <taxon>Euteleostomi</taxon>
        <taxon>Amphibia</taxon>
        <taxon>Batrachia</taxon>
        <taxon>Caudata</taxon>
        <taxon>Salamandroidea</taxon>
        <taxon>Salamandridae</taxon>
        <taxon>Pleurodelinae</taxon>
        <taxon>Pleurodeles</taxon>
    </lineage>
</organism>
<protein>
    <submittedName>
        <fullName evidence="1">Uncharacterized protein</fullName>
    </submittedName>
</protein>
<sequence length="114" mass="12779">MHGFRKSDPTRVGRRTPLGADGVCACSDIPRSATVADAGKCVRLGRWDLKGLMEEWAPGQLRRRHEAPFIQVERMGMHMAWASMRHANSMKGPAKYASDRVFHVRFLSRCSGLP</sequence>
<dbReference type="AlphaFoldDB" id="A0AAV7V820"/>
<dbReference type="Proteomes" id="UP001066276">
    <property type="component" value="Chromosome 2_1"/>
</dbReference>
<evidence type="ECO:0000313" key="2">
    <source>
        <dbReference type="Proteomes" id="UP001066276"/>
    </source>
</evidence>
<name>A0AAV7V820_PLEWA</name>
<dbReference type="EMBL" id="JANPWB010000003">
    <property type="protein sequence ID" value="KAJ1197011.1"/>
    <property type="molecule type" value="Genomic_DNA"/>
</dbReference>
<evidence type="ECO:0000313" key="1">
    <source>
        <dbReference type="EMBL" id="KAJ1197011.1"/>
    </source>
</evidence>
<reference evidence="1" key="1">
    <citation type="journal article" date="2022" name="bioRxiv">
        <title>Sequencing and chromosome-scale assembly of the giantPleurodeles waltlgenome.</title>
        <authorList>
            <person name="Brown T."/>
            <person name="Elewa A."/>
            <person name="Iarovenko S."/>
            <person name="Subramanian E."/>
            <person name="Araus A.J."/>
            <person name="Petzold A."/>
            <person name="Susuki M."/>
            <person name="Suzuki K.-i.T."/>
            <person name="Hayashi T."/>
            <person name="Toyoda A."/>
            <person name="Oliveira C."/>
            <person name="Osipova E."/>
            <person name="Leigh N.D."/>
            <person name="Simon A."/>
            <person name="Yun M.H."/>
        </authorList>
    </citation>
    <scope>NUCLEOTIDE SEQUENCE</scope>
    <source>
        <strain evidence="1">20211129_DDA</strain>
        <tissue evidence="1">Liver</tissue>
    </source>
</reference>
<keyword evidence="2" id="KW-1185">Reference proteome</keyword>
<accession>A0AAV7V820</accession>